<dbReference type="Pfam" id="PF00501">
    <property type="entry name" value="AMP-binding"/>
    <property type="match status" value="1"/>
</dbReference>
<dbReference type="Gene3D" id="3.40.50.1820">
    <property type="entry name" value="alpha/beta hydrolase"/>
    <property type="match status" value="1"/>
</dbReference>
<dbReference type="Gene3D" id="3.30.300.30">
    <property type="match status" value="1"/>
</dbReference>
<dbReference type="InterPro" id="IPR000873">
    <property type="entry name" value="AMP-dep_synth/lig_dom"/>
</dbReference>
<feature type="domain" description="Carrier" evidence="3">
    <location>
        <begin position="513"/>
        <end position="589"/>
    </location>
</feature>
<sequence length="594" mass="64712">MSREVDWRDATITQLFDEQVRTRPDAVALRFRGEDLTYAELNERANRWAHRLRSLGVGPESIVGVCVERSFEMIVALVATLKAGGAYLPLHPGEPAERFRYMLDQAGARVLLTHEQLVDQLPEVEATVVSLDGAVQPEPVAATLRSDTTPDNLIYVCYTSGSTGQPKGVSVPHRGVVRLIRGDYADLDPDETFLQLCALTFDPAAFEIWGALANGGRLVIHPPGTLALSEVAESLDRDKVTTLWLTTGLFHRMVDAHLDGLGGLRQLLAGGDVLSPAHINSVRQAHPQLRLINGYGPTENSCFTTCHEVTELVGATVPIGRAVTATDVYVLDEKLAPVPDGEWGLLYTSGTGLARGYLGRPALTAERFVADPFRPGERMYSVGDVVRRGADGTLEFRGRTDDQVKIGGYRIELGEIVAVLAEHPAVREAIVVARADRIPGEKVLVAYVVADAGEESLFPELRLLLHKRLPQHMSPAAIVLMDQLPLTRNGKIDRAVLPAPRRSPRDTDVEYEPPQTPVQALLAGMWADALAVEKVGLYDNFFDIGGNSLLAADLLVRIRDTLDVQMPAAQLFFRDATVAGLAETVDRAQEGDKA</sequence>
<dbReference type="InterPro" id="IPR006162">
    <property type="entry name" value="Ppantetheine_attach_site"/>
</dbReference>
<keyword evidence="2" id="KW-0597">Phosphoprotein</keyword>
<evidence type="ECO:0000256" key="1">
    <source>
        <dbReference type="ARBA" id="ARBA00022450"/>
    </source>
</evidence>
<dbReference type="Gene3D" id="2.30.38.10">
    <property type="entry name" value="Luciferase, Domain 3"/>
    <property type="match status" value="1"/>
</dbReference>
<dbReference type="Proteomes" id="UP000653076">
    <property type="component" value="Unassembled WGS sequence"/>
</dbReference>
<reference evidence="4 5" key="1">
    <citation type="submission" date="2021-01" db="EMBL/GenBank/DDBJ databases">
        <title>Whole genome shotgun sequence of Verrucosispora qiuiae NBRC 106684.</title>
        <authorList>
            <person name="Komaki H."/>
            <person name="Tamura T."/>
        </authorList>
    </citation>
    <scope>NUCLEOTIDE SEQUENCE [LARGE SCALE GENOMIC DNA]</scope>
    <source>
        <strain evidence="4 5">NBRC 106684</strain>
    </source>
</reference>
<evidence type="ECO:0000259" key="3">
    <source>
        <dbReference type="PROSITE" id="PS50075"/>
    </source>
</evidence>
<dbReference type="RefSeq" id="WP_204036702.1">
    <property type="nucleotide sequence ID" value="NZ_BOPC01000064.1"/>
</dbReference>
<protein>
    <recommendedName>
        <fullName evidence="3">Carrier domain-containing protein</fullName>
    </recommendedName>
</protein>
<dbReference type="Pfam" id="PF00550">
    <property type="entry name" value="PP-binding"/>
    <property type="match status" value="1"/>
</dbReference>
<organism evidence="4 5">
    <name type="scientific">Micromonospora qiuiae</name>
    <dbReference type="NCBI Taxonomy" id="502268"/>
    <lineage>
        <taxon>Bacteria</taxon>
        <taxon>Bacillati</taxon>
        <taxon>Actinomycetota</taxon>
        <taxon>Actinomycetes</taxon>
        <taxon>Micromonosporales</taxon>
        <taxon>Micromonosporaceae</taxon>
        <taxon>Micromonospora</taxon>
    </lineage>
</organism>
<dbReference type="SUPFAM" id="SSF47336">
    <property type="entry name" value="ACP-like"/>
    <property type="match status" value="1"/>
</dbReference>
<evidence type="ECO:0000313" key="4">
    <source>
        <dbReference type="EMBL" id="GIJ29229.1"/>
    </source>
</evidence>
<dbReference type="InterPro" id="IPR020845">
    <property type="entry name" value="AMP-binding_CS"/>
</dbReference>
<dbReference type="InterPro" id="IPR025110">
    <property type="entry name" value="AMP-bd_C"/>
</dbReference>
<dbReference type="PANTHER" id="PTHR45527:SF1">
    <property type="entry name" value="FATTY ACID SYNTHASE"/>
    <property type="match status" value="1"/>
</dbReference>
<dbReference type="EMBL" id="BOPC01000064">
    <property type="protein sequence ID" value="GIJ29229.1"/>
    <property type="molecule type" value="Genomic_DNA"/>
</dbReference>
<keyword evidence="1" id="KW-0596">Phosphopantetheine</keyword>
<gene>
    <name evidence="4" type="ORF">Vqi01_43910</name>
</gene>
<dbReference type="SUPFAM" id="SSF56801">
    <property type="entry name" value="Acetyl-CoA synthetase-like"/>
    <property type="match status" value="1"/>
</dbReference>
<dbReference type="NCBIfam" id="TIGR01733">
    <property type="entry name" value="AA-adenyl-dom"/>
    <property type="match status" value="1"/>
</dbReference>
<dbReference type="InterPro" id="IPR009081">
    <property type="entry name" value="PP-bd_ACP"/>
</dbReference>
<comment type="caution">
    <text evidence="4">The sequence shown here is derived from an EMBL/GenBank/DDBJ whole genome shotgun (WGS) entry which is preliminary data.</text>
</comment>
<dbReference type="InterPro" id="IPR036736">
    <property type="entry name" value="ACP-like_sf"/>
</dbReference>
<dbReference type="InterPro" id="IPR045851">
    <property type="entry name" value="AMP-bd_C_sf"/>
</dbReference>
<keyword evidence="5" id="KW-1185">Reference proteome</keyword>
<dbReference type="InterPro" id="IPR010071">
    <property type="entry name" value="AA_adenyl_dom"/>
</dbReference>
<dbReference type="PANTHER" id="PTHR45527">
    <property type="entry name" value="NONRIBOSOMAL PEPTIDE SYNTHETASE"/>
    <property type="match status" value="1"/>
</dbReference>
<dbReference type="PROSITE" id="PS00455">
    <property type="entry name" value="AMP_BINDING"/>
    <property type="match status" value="1"/>
</dbReference>
<accession>A0ABQ4JI84</accession>
<name>A0ABQ4JI84_9ACTN</name>
<dbReference type="PROSITE" id="PS50075">
    <property type="entry name" value="CARRIER"/>
    <property type="match status" value="1"/>
</dbReference>
<dbReference type="CDD" id="cd12117">
    <property type="entry name" value="A_NRPS_Srf_like"/>
    <property type="match status" value="1"/>
</dbReference>
<dbReference type="InterPro" id="IPR029058">
    <property type="entry name" value="AB_hydrolase_fold"/>
</dbReference>
<proteinExistence type="predicted"/>
<dbReference type="Pfam" id="PF13193">
    <property type="entry name" value="AMP-binding_C"/>
    <property type="match status" value="1"/>
</dbReference>
<evidence type="ECO:0000256" key="2">
    <source>
        <dbReference type="ARBA" id="ARBA00022553"/>
    </source>
</evidence>
<dbReference type="PROSITE" id="PS00012">
    <property type="entry name" value="PHOSPHOPANTETHEINE"/>
    <property type="match status" value="1"/>
</dbReference>
<evidence type="ECO:0000313" key="5">
    <source>
        <dbReference type="Proteomes" id="UP000653076"/>
    </source>
</evidence>
<dbReference type="Gene3D" id="3.40.50.980">
    <property type="match status" value="2"/>
</dbReference>